<feature type="non-terminal residue" evidence="2">
    <location>
        <position position="1"/>
    </location>
</feature>
<protein>
    <submittedName>
        <fullName evidence="2">Uncharacterized protein</fullName>
    </submittedName>
</protein>
<evidence type="ECO:0000313" key="2">
    <source>
        <dbReference type="EMBL" id="CAF1555346.1"/>
    </source>
</evidence>
<accession>A0A8S2FTJ1</accession>
<dbReference type="Proteomes" id="UP000677228">
    <property type="component" value="Unassembled WGS sequence"/>
</dbReference>
<reference evidence="2" key="1">
    <citation type="submission" date="2021-02" db="EMBL/GenBank/DDBJ databases">
        <authorList>
            <person name="Nowell W R."/>
        </authorList>
    </citation>
    <scope>NUCLEOTIDE SEQUENCE</scope>
</reference>
<organism evidence="2 4">
    <name type="scientific">Didymodactylos carnosus</name>
    <dbReference type="NCBI Taxonomy" id="1234261"/>
    <lineage>
        <taxon>Eukaryota</taxon>
        <taxon>Metazoa</taxon>
        <taxon>Spiralia</taxon>
        <taxon>Gnathifera</taxon>
        <taxon>Rotifera</taxon>
        <taxon>Eurotatoria</taxon>
        <taxon>Bdelloidea</taxon>
        <taxon>Philodinida</taxon>
        <taxon>Philodinidae</taxon>
        <taxon>Didymodactylos</taxon>
    </lineage>
</organism>
<comment type="caution">
    <text evidence="2">The sequence shown here is derived from an EMBL/GenBank/DDBJ whole genome shotgun (WGS) entry which is preliminary data.</text>
</comment>
<dbReference type="EMBL" id="CAJOBA010063571">
    <property type="protein sequence ID" value="CAF4346001.1"/>
    <property type="molecule type" value="Genomic_DNA"/>
</dbReference>
<evidence type="ECO:0000313" key="4">
    <source>
        <dbReference type="Proteomes" id="UP000677228"/>
    </source>
</evidence>
<evidence type="ECO:0000313" key="3">
    <source>
        <dbReference type="EMBL" id="CAF4346001.1"/>
    </source>
</evidence>
<feature type="region of interest" description="Disordered" evidence="1">
    <location>
        <begin position="31"/>
        <end position="54"/>
    </location>
</feature>
<gene>
    <name evidence="2" type="ORF">OVA965_LOCUS39516</name>
    <name evidence="3" type="ORF">TMI583_LOCUS40823</name>
</gene>
<proteinExistence type="predicted"/>
<dbReference type="EMBL" id="CAJNOK010041055">
    <property type="protein sequence ID" value="CAF1555346.1"/>
    <property type="molecule type" value="Genomic_DNA"/>
</dbReference>
<evidence type="ECO:0000256" key="1">
    <source>
        <dbReference type="SAM" id="MobiDB-lite"/>
    </source>
</evidence>
<sequence>MCIHHSTSDTNHKELADINPRTMNMDEFTSLEQQHRQRNGESVMSEDTPDTSIHNMGILNVMTISNDDIEDSWRQ</sequence>
<name>A0A8S2FTJ1_9BILA</name>
<dbReference type="Proteomes" id="UP000682733">
    <property type="component" value="Unassembled WGS sequence"/>
</dbReference>
<dbReference type="AlphaFoldDB" id="A0A8S2FTJ1"/>